<dbReference type="Proteomes" id="UP000676336">
    <property type="component" value="Unassembled WGS sequence"/>
</dbReference>
<comment type="caution">
    <text evidence="2">The sequence shown here is derived from an EMBL/GenBank/DDBJ whole genome shotgun (WGS) entry which is preliminary data.</text>
</comment>
<dbReference type="PANTHER" id="PTHR15000">
    <property type="entry name" value="ERYTHROID DIFFERENTIATION-RELATED FACTOR 1"/>
    <property type="match status" value="1"/>
</dbReference>
<sequence>MNHCAQELKDMNEEIPKDLKNLFRKSFESFDAGIRAFEKINDISNVALLHSNLGRLMRYYAQYYVPLVDGVRQEFSQQERQSYHKAFDYYIRGLKIVENRSELFEIYRTLSWELSNSYFAMAISLQDFAPLSTTSQEDVEKEVIECMTRALKYLDVELHCPTSNRYLLAKYRAGTIHHRLASLLHNAFRTEDSKTRRKHLRSLASLHYEKALKLFSPNDNPLEYLRLLIEEVALADFELQNANDNSSRLKYSQQGLRASFQCQETIGIIDEHRQSSDPDDYNEVFAQEAQRLLSILNGRIQTFLKEIVKILKSTSSRKMMYDDYKEMYSISLRLNDAAATFPHDLFDAIERLKKIYDKNTSD</sequence>
<dbReference type="AlphaFoldDB" id="A0A8S3AI56"/>
<dbReference type="GO" id="GO:0045893">
    <property type="term" value="P:positive regulation of DNA-templated transcription"/>
    <property type="evidence" value="ECO:0007669"/>
    <property type="project" value="TreeGrafter"/>
</dbReference>
<dbReference type="EMBL" id="CAJOBI010129559">
    <property type="protein sequence ID" value="CAF4717645.1"/>
    <property type="molecule type" value="Genomic_DNA"/>
</dbReference>
<evidence type="ECO:0000313" key="3">
    <source>
        <dbReference type="Proteomes" id="UP000676336"/>
    </source>
</evidence>
<protein>
    <recommendedName>
        <fullName evidence="1">EDRF1 TPR repeats region domain-containing protein</fullName>
    </recommendedName>
</protein>
<dbReference type="Pfam" id="PF23723">
    <property type="entry name" value="TPR_EDRF1"/>
    <property type="match status" value="1"/>
</dbReference>
<proteinExistence type="predicted"/>
<name>A0A8S3AI56_9BILA</name>
<dbReference type="PANTHER" id="PTHR15000:SF1">
    <property type="entry name" value="ERYTHROID DIFFERENTIATION-RELATED FACTOR 1"/>
    <property type="match status" value="1"/>
</dbReference>
<reference evidence="2" key="1">
    <citation type="submission" date="2021-02" db="EMBL/GenBank/DDBJ databases">
        <authorList>
            <person name="Nowell W R."/>
        </authorList>
    </citation>
    <scope>NUCLEOTIDE SEQUENCE</scope>
</reference>
<organism evidence="2 3">
    <name type="scientific">Rotaria magnacalcarata</name>
    <dbReference type="NCBI Taxonomy" id="392030"/>
    <lineage>
        <taxon>Eukaryota</taxon>
        <taxon>Metazoa</taxon>
        <taxon>Spiralia</taxon>
        <taxon>Gnathifera</taxon>
        <taxon>Rotifera</taxon>
        <taxon>Eurotatoria</taxon>
        <taxon>Bdelloidea</taxon>
        <taxon>Philodinida</taxon>
        <taxon>Philodinidae</taxon>
        <taxon>Rotaria</taxon>
    </lineage>
</organism>
<evidence type="ECO:0000313" key="2">
    <source>
        <dbReference type="EMBL" id="CAF4717645.1"/>
    </source>
</evidence>
<gene>
    <name evidence="2" type="ORF">SMN809_LOCUS43715</name>
</gene>
<dbReference type="InterPro" id="IPR056583">
    <property type="entry name" value="EDRF1_TPR"/>
</dbReference>
<feature type="domain" description="EDRF1 TPR repeats region" evidence="1">
    <location>
        <begin position="4"/>
        <end position="355"/>
    </location>
</feature>
<accession>A0A8S3AI56</accession>
<evidence type="ECO:0000259" key="1">
    <source>
        <dbReference type="Pfam" id="PF23723"/>
    </source>
</evidence>